<dbReference type="PANTHER" id="PTHR43132">
    <property type="entry name" value="ARSENICAL RESISTANCE OPERON REPRESSOR ARSR-RELATED"/>
    <property type="match status" value="1"/>
</dbReference>
<dbReference type="Pfam" id="PF19361">
    <property type="entry name" value="DUF5937"/>
    <property type="match status" value="1"/>
</dbReference>
<evidence type="ECO:0000256" key="2">
    <source>
        <dbReference type="ARBA" id="ARBA00023125"/>
    </source>
</evidence>
<dbReference type="RefSeq" id="WP_308436996.1">
    <property type="nucleotide sequence ID" value="NZ_BMVC01000017.1"/>
</dbReference>
<accession>A0A919CDQ5</accession>
<dbReference type="AlphaFoldDB" id="A0A919CDQ5"/>
<evidence type="ECO:0000313" key="7">
    <source>
        <dbReference type="Proteomes" id="UP000638353"/>
    </source>
</evidence>
<dbReference type="PANTHER" id="PTHR43132:SF6">
    <property type="entry name" value="HTH-TYPE TRANSCRIPTIONAL REPRESSOR CZRA"/>
    <property type="match status" value="1"/>
</dbReference>
<keyword evidence="4" id="KW-0732">Signal</keyword>
<evidence type="ECO:0000259" key="5">
    <source>
        <dbReference type="SMART" id="SM00418"/>
    </source>
</evidence>
<dbReference type="Gene3D" id="1.10.10.10">
    <property type="entry name" value="Winged helix-like DNA-binding domain superfamily/Winged helix DNA-binding domain"/>
    <property type="match status" value="1"/>
</dbReference>
<gene>
    <name evidence="6" type="ORF">GCM10010334_67420</name>
</gene>
<evidence type="ECO:0000256" key="3">
    <source>
        <dbReference type="ARBA" id="ARBA00023163"/>
    </source>
</evidence>
<sequence length="155" mass="16193">MKHRQGSRTWSLGGQGLLLMPSAFAWPHVISKVTPDWQPTVRYPPRGVGTLWESRGTTAPEALAALLGRSRALVLAALDSPASTTALAGDTGLSAGGVSQHLTVLRSAGLVEPYRTGRFVLYARTATAESLLAGLASAGAEFGPGRDRQSGEGQQ</sequence>
<proteinExistence type="predicted"/>
<reference evidence="6" key="1">
    <citation type="journal article" date="2014" name="Int. J. Syst. Evol. Microbiol.">
        <title>Complete genome sequence of Corynebacterium casei LMG S-19264T (=DSM 44701T), isolated from a smear-ripened cheese.</title>
        <authorList>
            <consortium name="US DOE Joint Genome Institute (JGI-PGF)"/>
            <person name="Walter F."/>
            <person name="Albersmeier A."/>
            <person name="Kalinowski J."/>
            <person name="Ruckert C."/>
        </authorList>
    </citation>
    <scope>NUCLEOTIDE SEQUENCE</scope>
    <source>
        <strain evidence="6">JCM 4637</strain>
    </source>
</reference>
<dbReference type="InterPro" id="IPR011991">
    <property type="entry name" value="ArsR-like_HTH"/>
</dbReference>
<dbReference type="Proteomes" id="UP000638353">
    <property type="component" value="Unassembled WGS sequence"/>
</dbReference>
<feature type="chain" id="PRO_5038548302" description="HTH arsR-type domain-containing protein" evidence="4">
    <location>
        <begin position="26"/>
        <end position="155"/>
    </location>
</feature>
<dbReference type="GO" id="GO:0003700">
    <property type="term" value="F:DNA-binding transcription factor activity"/>
    <property type="evidence" value="ECO:0007669"/>
    <property type="project" value="InterPro"/>
</dbReference>
<protein>
    <recommendedName>
        <fullName evidence="5">HTH arsR-type domain-containing protein</fullName>
    </recommendedName>
</protein>
<keyword evidence="3" id="KW-0804">Transcription</keyword>
<reference evidence="6" key="2">
    <citation type="submission" date="2020-09" db="EMBL/GenBank/DDBJ databases">
        <authorList>
            <person name="Sun Q."/>
            <person name="Ohkuma M."/>
        </authorList>
    </citation>
    <scope>NUCLEOTIDE SEQUENCE</scope>
    <source>
        <strain evidence="6">JCM 4637</strain>
    </source>
</reference>
<feature type="signal peptide" evidence="4">
    <location>
        <begin position="1"/>
        <end position="25"/>
    </location>
</feature>
<feature type="domain" description="HTH arsR-type" evidence="5">
    <location>
        <begin position="61"/>
        <end position="137"/>
    </location>
</feature>
<dbReference type="InterPro" id="IPR001845">
    <property type="entry name" value="HTH_ArsR_DNA-bd_dom"/>
</dbReference>
<dbReference type="EMBL" id="BMVC01000017">
    <property type="protein sequence ID" value="GHD11396.1"/>
    <property type="molecule type" value="Genomic_DNA"/>
</dbReference>
<dbReference type="InterPro" id="IPR036390">
    <property type="entry name" value="WH_DNA-bd_sf"/>
</dbReference>
<dbReference type="CDD" id="cd00090">
    <property type="entry name" value="HTH_ARSR"/>
    <property type="match status" value="1"/>
</dbReference>
<dbReference type="InterPro" id="IPR051011">
    <property type="entry name" value="Metal_resp_trans_reg"/>
</dbReference>
<name>A0A919CDQ5_9ACTN</name>
<evidence type="ECO:0000313" key="6">
    <source>
        <dbReference type="EMBL" id="GHD11396.1"/>
    </source>
</evidence>
<dbReference type="Pfam" id="PF01022">
    <property type="entry name" value="HTH_5"/>
    <property type="match status" value="1"/>
</dbReference>
<dbReference type="GO" id="GO:0003677">
    <property type="term" value="F:DNA binding"/>
    <property type="evidence" value="ECO:0007669"/>
    <property type="project" value="UniProtKB-KW"/>
</dbReference>
<dbReference type="InterPro" id="IPR045981">
    <property type="entry name" value="DUF5937"/>
</dbReference>
<organism evidence="6 7">
    <name type="scientific">Streptomyces finlayi</name>
    <dbReference type="NCBI Taxonomy" id="67296"/>
    <lineage>
        <taxon>Bacteria</taxon>
        <taxon>Bacillati</taxon>
        <taxon>Actinomycetota</taxon>
        <taxon>Actinomycetes</taxon>
        <taxon>Kitasatosporales</taxon>
        <taxon>Streptomycetaceae</taxon>
        <taxon>Streptomyces</taxon>
    </lineage>
</organism>
<evidence type="ECO:0000256" key="4">
    <source>
        <dbReference type="SAM" id="SignalP"/>
    </source>
</evidence>
<dbReference type="SUPFAM" id="SSF46785">
    <property type="entry name" value="Winged helix' DNA-binding domain"/>
    <property type="match status" value="1"/>
</dbReference>
<keyword evidence="1" id="KW-0805">Transcription regulation</keyword>
<keyword evidence="2" id="KW-0238">DNA-binding</keyword>
<dbReference type="PRINTS" id="PR00778">
    <property type="entry name" value="HTHARSR"/>
</dbReference>
<dbReference type="InterPro" id="IPR036388">
    <property type="entry name" value="WH-like_DNA-bd_sf"/>
</dbReference>
<evidence type="ECO:0000256" key="1">
    <source>
        <dbReference type="ARBA" id="ARBA00023015"/>
    </source>
</evidence>
<dbReference type="SMART" id="SM00418">
    <property type="entry name" value="HTH_ARSR"/>
    <property type="match status" value="1"/>
</dbReference>
<comment type="caution">
    <text evidence="6">The sequence shown here is derived from an EMBL/GenBank/DDBJ whole genome shotgun (WGS) entry which is preliminary data.</text>
</comment>